<feature type="compositionally biased region" description="Pro residues" evidence="1">
    <location>
        <begin position="103"/>
        <end position="126"/>
    </location>
</feature>
<accession>A0A7X4HDY2</accession>
<sequence>MNVCLSDHPDRLELSIFRARGAFGTVAHGSAQEVYRYIKARTSRIGATGELRELLAKQGAGNLRTDDDVLREAASQVMLGRLFLLLGDQRPAMSPGAGIAEPPEAPPSPPKRPGMSPPPPLPPPRKPAVTEAPAPEPEITAALAQDVQAAALEQAAQDGTPFCEVCAKAAAEAQQSESESEGQA</sequence>
<evidence type="ECO:0000256" key="1">
    <source>
        <dbReference type="SAM" id="MobiDB-lite"/>
    </source>
</evidence>
<name>A0A7X4HDY2_9BURK</name>
<reference evidence="2 3" key="1">
    <citation type="submission" date="2019-12" db="EMBL/GenBank/DDBJ databases">
        <title>Novel species isolated from a subtropical stream in China.</title>
        <authorList>
            <person name="Lu H."/>
        </authorList>
    </citation>
    <scope>NUCLEOTIDE SEQUENCE [LARGE SCALE GENOMIC DNA]</scope>
    <source>
        <strain evidence="2 3">FT127W</strain>
    </source>
</reference>
<dbReference type="RefSeq" id="WP_161072943.1">
    <property type="nucleotide sequence ID" value="NZ_CP086370.1"/>
</dbReference>
<proteinExistence type="predicted"/>
<protein>
    <submittedName>
        <fullName evidence="2">Uncharacterized protein</fullName>
    </submittedName>
</protein>
<feature type="region of interest" description="Disordered" evidence="1">
    <location>
        <begin position="93"/>
        <end position="138"/>
    </location>
</feature>
<dbReference type="EMBL" id="WWCU01000015">
    <property type="protein sequence ID" value="MYN08627.1"/>
    <property type="molecule type" value="Genomic_DNA"/>
</dbReference>
<comment type="caution">
    <text evidence="2">The sequence shown here is derived from an EMBL/GenBank/DDBJ whole genome shotgun (WGS) entry which is preliminary data.</text>
</comment>
<organism evidence="2 3">
    <name type="scientific">Pseudoduganella aquatica</name>
    <dbReference type="NCBI Taxonomy" id="2660641"/>
    <lineage>
        <taxon>Bacteria</taxon>
        <taxon>Pseudomonadati</taxon>
        <taxon>Pseudomonadota</taxon>
        <taxon>Betaproteobacteria</taxon>
        <taxon>Burkholderiales</taxon>
        <taxon>Oxalobacteraceae</taxon>
        <taxon>Telluria group</taxon>
        <taxon>Pseudoduganella</taxon>
    </lineage>
</organism>
<evidence type="ECO:0000313" key="3">
    <source>
        <dbReference type="Proteomes" id="UP000450676"/>
    </source>
</evidence>
<dbReference type="Proteomes" id="UP000450676">
    <property type="component" value="Unassembled WGS sequence"/>
</dbReference>
<feature type="compositionally biased region" description="Low complexity" evidence="1">
    <location>
        <begin position="127"/>
        <end position="138"/>
    </location>
</feature>
<dbReference type="AlphaFoldDB" id="A0A7X4HDY2"/>
<keyword evidence="3" id="KW-1185">Reference proteome</keyword>
<gene>
    <name evidence="2" type="ORF">GTP77_14910</name>
</gene>
<evidence type="ECO:0000313" key="2">
    <source>
        <dbReference type="EMBL" id="MYN08627.1"/>
    </source>
</evidence>